<reference evidence="1" key="1">
    <citation type="submission" date="2020-11" db="EMBL/GenBank/DDBJ databases">
        <authorList>
            <consortium name="DOE Joint Genome Institute"/>
            <person name="Ahrendt S."/>
            <person name="Riley R."/>
            <person name="Andreopoulos W."/>
            <person name="LaButti K."/>
            <person name="Pangilinan J."/>
            <person name="Ruiz-duenas F.J."/>
            <person name="Barrasa J.M."/>
            <person name="Sanchez-Garcia M."/>
            <person name="Camarero S."/>
            <person name="Miyauchi S."/>
            <person name="Serrano A."/>
            <person name="Linde D."/>
            <person name="Babiker R."/>
            <person name="Drula E."/>
            <person name="Ayuso-Fernandez I."/>
            <person name="Pacheco R."/>
            <person name="Padilla G."/>
            <person name="Ferreira P."/>
            <person name="Barriuso J."/>
            <person name="Kellner H."/>
            <person name="Castanera R."/>
            <person name="Alfaro M."/>
            <person name="Ramirez L."/>
            <person name="Pisabarro A.G."/>
            <person name="Kuo A."/>
            <person name="Tritt A."/>
            <person name="Lipzen A."/>
            <person name="He G."/>
            <person name="Yan M."/>
            <person name="Ng V."/>
            <person name="Cullen D."/>
            <person name="Martin F."/>
            <person name="Rosso M.-N."/>
            <person name="Henrissat B."/>
            <person name="Hibbett D."/>
            <person name="Martinez A.T."/>
            <person name="Grigoriev I.V."/>
        </authorList>
    </citation>
    <scope>NUCLEOTIDE SEQUENCE</scope>
    <source>
        <strain evidence="1">AH 44721</strain>
    </source>
</reference>
<keyword evidence="2" id="KW-1185">Reference proteome</keyword>
<sequence>MKQWRNLKQLNELLVHLAFSVVFAKKYVFDTASKAHYETSEQINHTLDDYEGYTDQWNEFLAGMNKSDVEEDELTPPTNYHPELVWKPRKGDTRSLEDISEQFQRLLNEQSRSSSTTLECRQACSRLRTPHRLLTLMKYVQFAKKSFKKRKSSNAHVVNLHRRCALPHLNKKTGAPDFSCRACKLDPCVAPELMRHEFQQMLGKEYLKENVLFK</sequence>
<dbReference type="Proteomes" id="UP000724874">
    <property type="component" value="Unassembled WGS sequence"/>
</dbReference>
<organism evidence="1 2">
    <name type="scientific">Gymnopilus junonius</name>
    <name type="common">Spectacular rustgill mushroom</name>
    <name type="synonym">Gymnopilus spectabilis subsp. junonius</name>
    <dbReference type="NCBI Taxonomy" id="109634"/>
    <lineage>
        <taxon>Eukaryota</taxon>
        <taxon>Fungi</taxon>
        <taxon>Dikarya</taxon>
        <taxon>Basidiomycota</taxon>
        <taxon>Agaricomycotina</taxon>
        <taxon>Agaricomycetes</taxon>
        <taxon>Agaricomycetidae</taxon>
        <taxon>Agaricales</taxon>
        <taxon>Agaricineae</taxon>
        <taxon>Hymenogastraceae</taxon>
        <taxon>Gymnopilus</taxon>
    </lineage>
</organism>
<dbReference type="EMBL" id="JADNYJ010000082">
    <property type="protein sequence ID" value="KAF8888919.1"/>
    <property type="molecule type" value="Genomic_DNA"/>
</dbReference>
<dbReference type="OrthoDB" id="3026831at2759"/>
<gene>
    <name evidence="1" type="ORF">CPB84DRAFT_1749399</name>
</gene>
<dbReference type="AlphaFoldDB" id="A0A9P5NG40"/>
<evidence type="ECO:0000313" key="1">
    <source>
        <dbReference type="EMBL" id="KAF8888919.1"/>
    </source>
</evidence>
<evidence type="ECO:0000313" key="2">
    <source>
        <dbReference type="Proteomes" id="UP000724874"/>
    </source>
</evidence>
<comment type="caution">
    <text evidence="1">The sequence shown here is derived from an EMBL/GenBank/DDBJ whole genome shotgun (WGS) entry which is preliminary data.</text>
</comment>
<proteinExistence type="predicted"/>
<protein>
    <submittedName>
        <fullName evidence="1">Uncharacterized protein</fullName>
    </submittedName>
</protein>
<accession>A0A9P5NG40</accession>
<name>A0A9P5NG40_GYMJU</name>